<comment type="subcellular location">
    <subcellularLocation>
        <location evidence="1 11">Nucleus</location>
        <location evidence="1 11">Nucleolus</location>
    </subcellularLocation>
</comment>
<evidence type="ECO:0000256" key="12">
    <source>
        <dbReference type="SAM" id="MobiDB-lite"/>
    </source>
</evidence>
<keyword evidence="6 11" id="KW-0698">rRNA processing</keyword>
<dbReference type="GO" id="GO:0032040">
    <property type="term" value="C:small-subunit processome"/>
    <property type="evidence" value="ECO:0007669"/>
    <property type="project" value="TreeGrafter"/>
</dbReference>
<keyword evidence="8 11" id="KW-0687">Ribonucleoprotein</keyword>
<dbReference type="PROSITE" id="PS50077">
    <property type="entry name" value="HEAT_REPEAT"/>
    <property type="match status" value="1"/>
</dbReference>
<dbReference type="InterPro" id="IPR021133">
    <property type="entry name" value="HEAT_type_2"/>
</dbReference>
<feature type="region of interest" description="Disordered" evidence="12">
    <location>
        <begin position="1641"/>
        <end position="1669"/>
    </location>
</feature>
<keyword evidence="15" id="KW-1185">Reference proteome</keyword>
<dbReference type="InterPro" id="IPR016024">
    <property type="entry name" value="ARM-type_fold"/>
</dbReference>
<protein>
    <recommendedName>
        <fullName evidence="4 11">U3 small nucleolar RNA-associated protein 10</fullName>
    </recommendedName>
</protein>
<organism evidence="14 15">
    <name type="scientific">Endocarpon pusillum</name>
    <dbReference type="NCBI Taxonomy" id="364733"/>
    <lineage>
        <taxon>Eukaryota</taxon>
        <taxon>Fungi</taxon>
        <taxon>Dikarya</taxon>
        <taxon>Ascomycota</taxon>
        <taxon>Pezizomycotina</taxon>
        <taxon>Eurotiomycetes</taxon>
        <taxon>Chaetothyriomycetidae</taxon>
        <taxon>Verrucariales</taxon>
        <taxon>Verrucariaceae</taxon>
        <taxon>Endocarpon</taxon>
    </lineage>
</organism>
<evidence type="ECO:0000313" key="14">
    <source>
        <dbReference type="EMBL" id="KAF7502823.1"/>
    </source>
</evidence>
<evidence type="ECO:0000256" key="8">
    <source>
        <dbReference type="ARBA" id="ARBA00023274"/>
    </source>
</evidence>
<keyword evidence="5 11" id="KW-0690">Ribosome biogenesis</keyword>
<comment type="subunit">
    <text evidence="3 11">Component of the ribosomal small subunit (SSU) processome.</text>
</comment>
<evidence type="ECO:0000256" key="4">
    <source>
        <dbReference type="ARBA" id="ARBA00015399"/>
    </source>
</evidence>
<sequence>MASSFAAQLNEIAARSKNELDLKAHKTAHSQSLIFEKRIAGTQDFDTIYQLCLEGFEDLCKIDPRFHEYQRNLFSLQSKTQERDQMTAEQNTTLDTVLEGCLGLLGGRLLLSPAMKVAEWLVRRFRVHEYNTSFILLTFLPYHATPIFRNLLSILPSPLAPQFKFLVPYIPGLTNPPRHAIAYGAINNDGFFAALNTYALKVCHAGSQHQPLLSFWASIIAEAIAGRLDLAKSGRKEIQRQRQEDLLLKIIPLLVDGLSMHEIPEMMTACFTFVILLASKSQLANNVLDSLMGAVTGALKNETMDAGLMCLSIMTQQKSEQFLNRRVITKLSKVNDLEKRLQAFNKACDIGGFTFAIVQSALSDVRAKGQKERLDLVERLLWAELMDSERMIRSIASLIVLLKSASQNVDLTPFRDTVADLLRRLNDSERFSSLVPHAVQQSGVDSATLEVNLEMMIEEPQRQPAEVEEMDVDSDTPGTAQSLLVRALKHVPQRTVEEHSFLSPAPSHLFPPLLEAFTLAAQSKEGVETFLELPLWKLSRDTDEPLFASFFVRVFSGPYSIQVRITALGAVKNFLSQLSNSDPQAILPYVLAQLADPAERIRRAASEVLLAMEHALPSAFVDGQIFKQWGAKDLYGSGKIERSVSFQPTQDVSKILQRAVLPFLEECILDPTAIRGALKSALRPSSGERVTSKTKSIELKKYLRQSFFRLLLTHLSSTPLYSVKCSLLNLLSDIEKPGGISKRKELMPLLLRWASLSYEDVERLAAAEHLDKKTVNVAMCSIISPADEDAVKALLGLTFSSNKKRSDFAIAVSERIQSLWPQLKTDRQIAAADALLKTMFSGEAERGGHSQLGRRILHSVELSTDVLIHLLNNVRSSMDEAKEHSPASKRRRTNESQAVPVNKSLKLAIISKATFVLELIDNSSPESRPQLLSSLSDVFMALHQVKLQHQSDMSYLLSLSLGSLLSIVRNAASHASKLEKLDLSRLQVDVIMDCVRTTPSPQVQNTALLLIAATAKLLPERILDSIMPVFTFMGSNVLGKEDEYSNYVVDQTMDQIIPAMIESVRSKGQDLVGQTSDLVFSFVVAFEHIPPHRRLRLFKKLVSNLGDEVFLSILITSLTKRYPNQDGVNSFIVTLTNTFEADIQLETCVRLVGGLRDALAGQPNQFKVVTDAENVNGSMSPVAVLSLLRTLDRLFSESNIRPKIARFGISVKNGKENLTSTLERLLDQMIRLVQTPDLDQELSTTMKNVLSSLLRLVPITTFVSITEHFLVVGPDIIKERILRLLRIRLHAQNERTSALQAQLMAFLQILCKTLTEPNEEATKHAALECIDCISEVYGRKDAPAMVQTGRAISDTCLQSSEVKLATLALLCLSSIVDSVKEAIVPITPQVIQKVFGLVGFSLQEEAEHIELHNAAFTLLSALLTHVPFIFSMEHLDQILVLCAESRNALLNTENHELLEQALRLVGSKIELAKIVRSLQRTWNAAVENDLAAVQQALALLLNSIQTSSKSLVANQADKISELLLQAFDLRRIQFTNISEDSYTNADVIKVEQTVNAVTIEFIYKLNDTAFRPIFHQVLAWATKCPDVKPFNLAKAQKLRQTTLFNFLAHFFGTLKSIVTSYASHVVDPAMAVLKEISSTALSSPPQTSTKAKKRHLSKSSSTEDQNNDKDTTQLYTAILDTLRAALTHDHDAHFSTPSLFNPLSEMLIEQLHLASHPTYTAYIPSHTIPTIVRLAVAVVDTPEHLKRLNSLICALRRSEEAKVRSASVQLHLALAGAEPLTPAPAPAPAGEGEGEGAGEEEVGIADEWCGTVLSVGEGMVYVNEMLEDEDEEVDRATRRLVRRVREVVGEEGIFE</sequence>
<dbReference type="InterPro" id="IPR040191">
    <property type="entry name" value="UTP10"/>
</dbReference>
<dbReference type="InterPro" id="IPR022125">
    <property type="entry name" value="U3snoRNP10_N"/>
</dbReference>
<dbReference type="InterPro" id="IPR056473">
    <property type="entry name" value="HEAT_Utp10/HEAT1"/>
</dbReference>
<evidence type="ECO:0000256" key="10">
    <source>
        <dbReference type="PROSITE-ProRule" id="PRU00103"/>
    </source>
</evidence>
<feature type="region of interest" description="Disordered" evidence="12">
    <location>
        <begin position="1779"/>
        <end position="1800"/>
    </location>
</feature>
<dbReference type="InterPro" id="IPR011989">
    <property type="entry name" value="ARM-like"/>
</dbReference>
<comment type="similarity">
    <text evidence="2 11">Belongs to the HEATR1/UTP10 family.</text>
</comment>
<evidence type="ECO:0000313" key="15">
    <source>
        <dbReference type="Proteomes" id="UP000606974"/>
    </source>
</evidence>
<evidence type="ECO:0000259" key="13">
    <source>
        <dbReference type="SMART" id="SM01036"/>
    </source>
</evidence>
<dbReference type="PANTHER" id="PTHR13457">
    <property type="entry name" value="BAP28"/>
    <property type="match status" value="1"/>
</dbReference>
<comment type="function">
    <text evidence="9">Involved in nucleolar processing of pre-18S ribosomal RNA. Involved in ribosome biosynthesis.</text>
</comment>
<dbReference type="OrthoDB" id="31183at2759"/>
<evidence type="ECO:0000256" key="5">
    <source>
        <dbReference type="ARBA" id="ARBA00022517"/>
    </source>
</evidence>
<feature type="repeat" description="HEAT" evidence="10">
    <location>
        <begin position="586"/>
        <end position="624"/>
    </location>
</feature>
<feature type="domain" description="BP28 C-terminal" evidence="13">
    <location>
        <begin position="1509"/>
        <end position="1693"/>
    </location>
</feature>
<evidence type="ECO:0000256" key="11">
    <source>
        <dbReference type="RuleBase" id="RU367065"/>
    </source>
</evidence>
<dbReference type="SMART" id="SM01036">
    <property type="entry name" value="BP28CT"/>
    <property type="match status" value="1"/>
</dbReference>
<dbReference type="GO" id="GO:0030515">
    <property type="term" value="F:snoRNA binding"/>
    <property type="evidence" value="ECO:0007669"/>
    <property type="project" value="TreeGrafter"/>
</dbReference>
<feature type="region of interest" description="Disordered" evidence="12">
    <location>
        <begin position="878"/>
        <end position="897"/>
    </location>
</feature>
<gene>
    <name evidence="14" type="ORF">GJ744_005016</name>
</gene>
<proteinExistence type="inferred from homology"/>
<dbReference type="GO" id="GO:0034455">
    <property type="term" value="C:t-UTP complex"/>
    <property type="evidence" value="ECO:0007669"/>
    <property type="project" value="TreeGrafter"/>
</dbReference>
<evidence type="ECO:0000256" key="1">
    <source>
        <dbReference type="ARBA" id="ARBA00004604"/>
    </source>
</evidence>
<accession>A0A8H7A639</accession>
<dbReference type="Pfam" id="PF23243">
    <property type="entry name" value="HEAT_HEATR1"/>
    <property type="match status" value="1"/>
</dbReference>
<dbReference type="GO" id="GO:0030686">
    <property type="term" value="C:90S preribosome"/>
    <property type="evidence" value="ECO:0007669"/>
    <property type="project" value="TreeGrafter"/>
</dbReference>
<evidence type="ECO:0000256" key="2">
    <source>
        <dbReference type="ARBA" id="ARBA00010559"/>
    </source>
</evidence>
<reference evidence="14" key="1">
    <citation type="submission" date="2020-02" db="EMBL/GenBank/DDBJ databases">
        <authorList>
            <person name="Palmer J.M."/>
        </authorList>
    </citation>
    <scope>NUCLEOTIDE SEQUENCE</scope>
    <source>
        <strain evidence="14">EPUS1.4</strain>
        <tissue evidence="14">Thallus</tissue>
    </source>
</reference>
<dbReference type="PANTHER" id="PTHR13457:SF1">
    <property type="entry name" value="HEAT REPEAT-CONTAINING PROTEIN 1"/>
    <property type="match status" value="1"/>
</dbReference>
<keyword evidence="7 11" id="KW-0539">Nucleus</keyword>
<dbReference type="Pfam" id="PF12397">
    <property type="entry name" value="U3snoRNP10"/>
    <property type="match status" value="1"/>
</dbReference>
<evidence type="ECO:0000256" key="7">
    <source>
        <dbReference type="ARBA" id="ARBA00023242"/>
    </source>
</evidence>
<evidence type="ECO:0000256" key="3">
    <source>
        <dbReference type="ARBA" id="ARBA00011399"/>
    </source>
</evidence>
<comment type="caution">
    <text evidence="14">The sequence shown here is derived from an EMBL/GenBank/DDBJ whole genome shotgun (WGS) entry which is preliminary data.</text>
</comment>
<dbReference type="SUPFAM" id="SSF48371">
    <property type="entry name" value="ARM repeat"/>
    <property type="match status" value="2"/>
</dbReference>
<dbReference type="Proteomes" id="UP000606974">
    <property type="component" value="Unassembled WGS sequence"/>
</dbReference>
<dbReference type="EMBL" id="JAACFV010000216">
    <property type="protein sequence ID" value="KAF7502823.1"/>
    <property type="molecule type" value="Genomic_DNA"/>
</dbReference>
<evidence type="ECO:0000256" key="9">
    <source>
        <dbReference type="ARBA" id="ARBA00025076"/>
    </source>
</evidence>
<dbReference type="InterPro" id="IPR012954">
    <property type="entry name" value="BP28_C_dom"/>
</dbReference>
<dbReference type="GO" id="GO:0000462">
    <property type="term" value="P:maturation of SSU-rRNA from tricistronic rRNA transcript (SSU-rRNA, 5.8S rRNA, LSU-rRNA)"/>
    <property type="evidence" value="ECO:0007669"/>
    <property type="project" value="TreeGrafter"/>
</dbReference>
<name>A0A8H7A639_9EURO</name>
<dbReference type="GO" id="GO:0045943">
    <property type="term" value="P:positive regulation of transcription by RNA polymerase I"/>
    <property type="evidence" value="ECO:0007669"/>
    <property type="project" value="TreeGrafter"/>
</dbReference>
<evidence type="ECO:0000256" key="6">
    <source>
        <dbReference type="ARBA" id="ARBA00022552"/>
    </source>
</evidence>
<dbReference type="Gene3D" id="1.25.10.10">
    <property type="entry name" value="Leucine-rich Repeat Variant"/>
    <property type="match status" value="2"/>
</dbReference>
<dbReference type="Pfam" id="PF08146">
    <property type="entry name" value="BP28CT"/>
    <property type="match status" value="1"/>
</dbReference>